<keyword evidence="2 5" id="KW-0812">Transmembrane</keyword>
<gene>
    <name evidence="6" type="ORF">IAB27_04025</name>
</gene>
<comment type="subcellular location">
    <subcellularLocation>
        <location evidence="1">Membrane</location>
        <topology evidence="1">Multi-pass membrane protein</topology>
    </subcellularLocation>
</comment>
<dbReference type="AlphaFoldDB" id="A0A9D0ZRA3"/>
<proteinExistence type="predicted"/>
<evidence type="ECO:0000256" key="5">
    <source>
        <dbReference type="SAM" id="Phobius"/>
    </source>
</evidence>
<dbReference type="Pfam" id="PF02674">
    <property type="entry name" value="Colicin_V"/>
    <property type="match status" value="1"/>
</dbReference>
<feature type="transmembrane region" description="Helical" evidence="5">
    <location>
        <begin position="125"/>
        <end position="146"/>
    </location>
</feature>
<evidence type="ECO:0000256" key="3">
    <source>
        <dbReference type="ARBA" id="ARBA00022989"/>
    </source>
</evidence>
<feature type="transmembrane region" description="Helical" evidence="5">
    <location>
        <begin position="6"/>
        <end position="21"/>
    </location>
</feature>
<dbReference type="GO" id="GO:0016020">
    <property type="term" value="C:membrane"/>
    <property type="evidence" value="ECO:0007669"/>
    <property type="project" value="UniProtKB-SubCell"/>
</dbReference>
<dbReference type="Proteomes" id="UP000886786">
    <property type="component" value="Unassembled WGS sequence"/>
</dbReference>
<comment type="caution">
    <text evidence="6">The sequence shown here is derived from an EMBL/GenBank/DDBJ whole genome shotgun (WGS) entry which is preliminary data.</text>
</comment>
<reference evidence="6" key="1">
    <citation type="submission" date="2020-10" db="EMBL/GenBank/DDBJ databases">
        <authorList>
            <person name="Gilroy R."/>
        </authorList>
    </citation>
    <scope>NUCLEOTIDE SEQUENCE</scope>
    <source>
        <strain evidence="6">CHK147-3167</strain>
    </source>
</reference>
<dbReference type="EMBL" id="DVFV01000071">
    <property type="protein sequence ID" value="HIQ90772.1"/>
    <property type="molecule type" value="Genomic_DNA"/>
</dbReference>
<reference evidence="6" key="2">
    <citation type="journal article" date="2021" name="PeerJ">
        <title>Extensive microbial diversity within the chicken gut microbiome revealed by metagenomics and culture.</title>
        <authorList>
            <person name="Gilroy R."/>
            <person name="Ravi A."/>
            <person name="Getino M."/>
            <person name="Pursley I."/>
            <person name="Horton D.L."/>
            <person name="Alikhan N.F."/>
            <person name="Baker D."/>
            <person name="Gharbi K."/>
            <person name="Hall N."/>
            <person name="Watson M."/>
            <person name="Adriaenssens E.M."/>
            <person name="Foster-Nyarko E."/>
            <person name="Jarju S."/>
            <person name="Secka A."/>
            <person name="Antonio M."/>
            <person name="Oren A."/>
            <person name="Chaudhuri R.R."/>
            <person name="La Ragione R."/>
            <person name="Hildebrand F."/>
            <person name="Pallen M.J."/>
        </authorList>
    </citation>
    <scope>NUCLEOTIDE SEQUENCE</scope>
    <source>
        <strain evidence="6">CHK147-3167</strain>
    </source>
</reference>
<evidence type="ECO:0000256" key="4">
    <source>
        <dbReference type="ARBA" id="ARBA00023136"/>
    </source>
</evidence>
<feature type="transmembrane region" description="Helical" evidence="5">
    <location>
        <begin position="28"/>
        <end position="44"/>
    </location>
</feature>
<dbReference type="PANTHER" id="PTHR37306">
    <property type="entry name" value="COLICIN V PRODUCTION PROTEIN"/>
    <property type="match status" value="1"/>
</dbReference>
<evidence type="ECO:0000256" key="1">
    <source>
        <dbReference type="ARBA" id="ARBA00004141"/>
    </source>
</evidence>
<evidence type="ECO:0000313" key="6">
    <source>
        <dbReference type="EMBL" id="HIQ90772.1"/>
    </source>
</evidence>
<protein>
    <submittedName>
        <fullName evidence="6">CvpA family protein</fullName>
    </submittedName>
</protein>
<evidence type="ECO:0000313" key="7">
    <source>
        <dbReference type="Proteomes" id="UP000886786"/>
    </source>
</evidence>
<dbReference type="GO" id="GO:0009403">
    <property type="term" value="P:toxin biosynthetic process"/>
    <property type="evidence" value="ECO:0007669"/>
    <property type="project" value="InterPro"/>
</dbReference>
<keyword evidence="3 5" id="KW-1133">Transmembrane helix</keyword>
<dbReference type="PANTHER" id="PTHR37306:SF1">
    <property type="entry name" value="COLICIN V PRODUCTION PROTEIN"/>
    <property type="match status" value="1"/>
</dbReference>
<accession>A0A9D0ZRA3</accession>
<keyword evidence="4 5" id="KW-0472">Membrane</keyword>
<sequence length="235" mass="26185">MNIVDILIIVFILLGAFIGFRDGFTKALVNAVGVIIVTVIAYVLKNPVSEILMSFMPFFNFGGVTSLNIVLYEVIAFLLVFSVLMIILKIVAVTTGIFETFLKFTIVLGIPSKILGAVVGAIKNYILVFFALYVLSLPTFSSWKFINESSYREPILSKTPLLSMVASQTVSVFDDFASLKDKYENSDNTNEFNLETIDIFLKYKVVTPKTVNSLIDNGKLDIDGIENVLNKYKEE</sequence>
<feature type="transmembrane region" description="Helical" evidence="5">
    <location>
        <begin position="64"/>
        <end position="88"/>
    </location>
</feature>
<dbReference type="InterPro" id="IPR003825">
    <property type="entry name" value="Colicin-V_CvpA"/>
</dbReference>
<organism evidence="6 7">
    <name type="scientific">Candidatus Coprosoma intestinipullorum</name>
    <dbReference type="NCBI Taxonomy" id="2840752"/>
    <lineage>
        <taxon>Bacteria</taxon>
        <taxon>Bacillati</taxon>
        <taxon>Bacillota</taxon>
        <taxon>Bacillota incertae sedis</taxon>
        <taxon>Candidatus Coprosoma</taxon>
    </lineage>
</organism>
<name>A0A9D0ZRA3_9FIRM</name>
<evidence type="ECO:0000256" key="2">
    <source>
        <dbReference type="ARBA" id="ARBA00022692"/>
    </source>
</evidence>